<evidence type="ECO:0000313" key="2">
    <source>
        <dbReference type="Proteomes" id="UP001293254"/>
    </source>
</evidence>
<keyword evidence="2" id="KW-1185">Reference proteome</keyword>
<evidence type="ECO:0000313" key="1">
    <source>
        <dbReference type="EMBL" id="KAK4434891.1"/>
    </source>
</evidence>
<name>A0AAE1YRI0_9LAMI</name>
<dbReference type="AlphaFoldDB" id="A0AAE1YRI0"/>
<comment type="caution">
    <text evidence="1">The sequence shown here is derived from an EMBL/GenBank/DDBJ whole genome shotgun (WGS) entry which is preliminary data.</text>
</comment>
<gene>
    <name evidence="1" type="ORF">Salat_0652000</name>
</gene>
<protein>
    <submittedName>
        <fullName evidence="1">Uncharacterized protein</fullName>
    </submittedName>
</protein>
<organism evidence="1 2">
    <name type="scientific">Sesamum alatum</name>
    <dbReference type="NCBI Taxonomy" id="300844"/>
    <lineage>
        <taxon>Eukaryota</taxon>
        <taxon>Viridiplantae</taxon>
        <taxon>Streptophyta</taxon>
        <taxon>Embryophyta</taxon>
        <taxon>Tracheophyta</taxon>
        <taxon>Spermatophyta</taxon>
        <taxon>Magnoliopsida</taxon>
        <taxon>eudicotyledons</taxon>
        <taxon>Gunneridae</taxon>
        <taxon>Pentapetalae</taxon>
        <taxon>asterids</taxon>
        <taxon>lamiids</taxon>
        <taxon>Lamiales</taxon>
        <taxon>Pedaliaceae</taxon>
        <taxon>Sesamum</taxon>
    </lineage>
</organism>
<reference evidence="1" key="2">
    <citation type="journal article" date="2024" name="Plant">
        <title>Genomic evolution and insights into agronomic trait innovations of Sesamum species.</title>
        <authorList>
            <person name="Miao H."/>
            <person name="Wang L."/>
            <person name="Qu L."/>
            <person name="Liu H."/>
            <person name="Sun Y."/>
            <person name="Le M."/>
            <person name="Wang Q."/>
            <person name="Wei S."/>
            <person name="Zheng Y."/>
            <person name="Lin W."/>
            <person name="Duan Y."/>
            <person name="Cao H."/>
            <person name="Xiong S."/>
            <person name="Wang X."/>
            <person name="Wei L."/>
            <person name="Li C."/>
            <person name="Ma Q."/>
            <person name="Ju M."/>
            <person name="Zhao R."/>
            <person name="Li G."/>
            <person name="Mu C."/>
            <person name="Tian Q."/>
            <person name="Mei H."/>
            <person name="Zhang T."/>
            <person name="Gao T."/>
            <person name="Zhang H."/>
        </authorList>
    </citation>
    <scope>NUCLEOTIDE SEQUENCE</scope>
    <source>
        <strain evidence="1">3651</strain>
    </source>
</reference>
<proteinExistence type="predicted"/>
<reference evidence="1" key="1">
    <citation type="submission" date="2020-06" db="EMBL/GenBank/DDBJ databases">
        <authorList>
            <person name="Li T."/>
            <person name="Hu X."/>
            <person name="Zhang T."/>
            <person name="Song X."/>
            <person name="Zhang H."/>
            <person name="Dai N."/>
            <person name="Sheng W."/>
            <person name="Hou X."/>
            <person name="Wei L."/>
        </authorList>
    </citation>
    <scope>NUCLEOTIDE SEQUENCE</scope>
    <source>
        <strain evidence="1">3651</strain>
        <tissue evidence="1">Leaf</tissue>
    </source>
</reference>
<accession>A0AAE1YRI0</accession>
<dbReference type="EMBL" id="JACGWO010000002">
    <property type="protein sequence ID" value="KAK4434891.1"/>
    <property type="molecule type" value="Genomic_DNA"/>
</dbReference>
<dbReference type="Proteomes" id="UP001293254">
    <property type="component" value="Unassembled WGS sequence"/>
</dbReference>
<sequence length="120" mass="13040">MTSPYCETTRGKRAYLGEVMNHAEVTSSREVSYLTATCRKYVPPEKPSVEVGALLQSNGPEPPLAHLDASFEGFRLVISLEDFGSLVQCVLSHARGKASCRRVAALTAPLTADLVLEKVF</sequence>